<keyword evidence="23" id="KW-1185">Reference proteome</keyword>
<keyword evidence="10 17" id="KW-0067">ATP-binding</keyword>
<evidence type="ECO:0000313" key="23">
    <source>
        <dbReference type="Proteomes" id="UP001232973"/>
    </source>
</evidence>
<evidence type="ECO:0000256" key="4">
    <source>
        <dbReference type="ARBA" id="ARBA00022723"/>
    </source>
</evidence>
<dbReference type="InterPro" id="IPR045028">
    <property type="entry name" value="DinG/Rad3-like"/>
</dbReference>
<keyword evidence="14" id="KW-0234">DNA repair</keyword>
<feature type="coiled-coil region" evidence="18">
    <location>
        <begin position="607"/>
        <end position="634"/>
    </location>
</feature>
<comment type="catalytic activity">
    <reaction evidence="16">
        <text>ATP + H2O = ADP + phosphate + H(+)</text>
        <dbReference type="Rhea" id="RHEA:13065"/>
        <dbReference type="ChEBI" id="CHEBI:15377"/>
        <dbReference type="ChEBI" id="CHEBI:15378"/>
        <dbReference type="ChEBI" id="CHEBI:30616"/>
        <dbReference type="ChEBI" id="CHEBI:43474"/>
        <dbReference type="ChEBI" id="CHEBI:456216"/>
        <dbReference type="EC" id="5.6.2.3"/>
    </reaction>
</comment>
<keyword evidence="5 17" id="KW-0547">Nucleotide-binding</keyword>
<protein>
    <recommendedName>
        <fullName evidence="17">3'-5' exonuclease DinG</fullName>
        <ecNumber evidence="17">3.1.-.-</ecNumber>
    </recommendedName>
</protein>
<evidence type="ECO:0000256" key="6">
    <source>
        <dbReference type="ARBA" id="ARBA00022763"/>
    </source>
</evidence>
<evidence type="ECO:0000256" key="13">
    <source>
        <dbReference type="ARBA" id="ARBA00023125"/>
    </source>
</evidence>
<keyword evidence="3 17" id="KW-0540">Nuclease</keyword>
<comment type="function">
    <text evidence="17">3'-5' exonuclease.</text>
</comment>
<gene>
    <name evidence="17" type="primary">dinG</name>
    <name evidence="22" type="ORF">J2S03_000376</name>
</gene>
<dbReference type="HAMAP" id="MF_02206">
    <property type="entry name" value="DinG_exonucl"/>
    <property type="match status" value="1"/>
</dbReference>
<dbReference type="Proteomes" id="UP001232973">
    <property type="component" value="Unassembled WGS sequence"/>
</dbReference>
<dbReference type="InterPro" id="IPR014001">
    <property type="entry name" value="Helicase_ATP-bd"/>
</dbReference>
<evidence type="ECO:0000259" key="20">
    <source>
        <dbReference type="PROSITE" id="PS51192"/>
    </source>
</evidence>
<comment type="similarity">
    <text evidence="17">Belongs to the helicase family. DinG subfamily. Type 2 sub-subfamily.</text>
</comment>
<dbReference type="SMART" id="SM00479">
    <property type="entry name" value="EXOIII"/>
    <property type="match status" value="1"/>
</dbReference>
<dbReference type="InterPro" id="IPR036397">
    <property type="entry name" value="RNaseH_sf"/>
</dbReference>
<dbReference type="InterPro" id="IPR006054">
    <property type="entry name" value="DnaQ"/>
</dbReference>
<feature type="compositionally biased region" description="Basic and acidic residues" evidence="19">
    <location>
        <begin position="979"/>
        <end position="989"/>
    </location>
</feature>
<comment type="cofactor">
    <cofactor evidence="1">
        <name>[4Fe-4S] cluster</name>
        <dbReference type="ChEBI" id="CHEBI:49883"/>
    </cofactor>
</comment>
<dbReference type="SUPFAM" id="SSF52540">
    <property type="entry name" value="P-loop containing nucleoside triphosphate hydrolases"/>
    <property type="match status" value="2"/>
</dbReference>
<dbReference type="SUPFAM" id="SSF53098">
    <property type="entry name" value="Ribonuclease H-like"/>
    <property type="match status" value="1"/>
</dbReference>
<evidence type="ECO:0000313" key="22">
    <source>
        <dbReference type="EMBL" id="MDQ0188572.1"/>
    </source>
</evidence>
<evidence type="ECO:0000256" key="1">
    <source>
        <dbReference type="ARBA" id="ARBA00001966"/>
    </source>
</evidence>
<dbReference type="InterPro" id="IPR012337">
    <property type="entry name" value="RNaseH-like_sf"/>
</dbReference>
<evidence type="ECO:0000256" key="11">
    <source>
        <dbReference type="ARBA" id="ARBA00023004"/>
    </source>
</evidence>
<dbReference type="SMART" id="SM00491">
    <property type="entry name" value="HELICc2"/>
    <property type="match status" value="1"/>
</dbReference>
<dbReference type="NCBIfam" id="TIGR00573">
    <property type="entry name" value="dnaq"/>
    <property type="match status" value="1"/>
</dbReference>
<evidence type="ECO:0000256" key="10">
    <source>
        <dbReference type="ARBA" id="ARBA00022840"/>
    </source>
</evidence>
<dbReference type="PANTHER" id="PTHR11472">
    <property type="entry name" value="DNA REPAIR DEAD HELICASE RAD3/XP-D SUBFAMILY MEMBER"/>
    <property type="match status" value="1"/>
</dbReference>
<keyword evidence="8 22" id="KW-0347">Helicase</keyword>
<feature type="compositionally biased region" description="Acidic residues" evidence="19">
    <location>
        <begin position="230"/>
        <end position="240"/>
    </location>
</feature>
<keyword evidence="13" id="KW-0238">DNA-binding</keyword>
<dbReference type="Pfam" id="PF00270">
    <property type="entry name" value="DEAD"/>
    <property type="match status" value="1"/>
</dbReference>
<feature type="region of interest" description="Disordered" evidence="19">
    <location>
        <begin position="225"/>
        <end position="269"/>
    </location>
</feature>
<dbReference type="SMART" id="SM00488">
    <property type="entry name" value="DEXDc2"/>
    <property type="match status" value="1"/>
</dbReference>
<evidence type="ECO:0000256" key="14">
    <source>
        <dbReference type="ARBA" id="ARBA00023204"/>
    </source>
</evidence>
<evidence type="ECO:0000256" key="9">
    <source>
        <dbReference type="ARBA" id="ARBA00022839"/>
    </source>
</evidence>
<keyword evidence="9 17" id="KW-0269">Exonuclease</keyword>
<dbReference type="GO" id="GO:0016787">
    <property type="term" value="F:hydrolase activity"/>
    <property type="evidence" value="ECO:0007669"/>
    <property type="project" value="UniProtKB-KW"/>
</dbReference>
<proteinExistence type="inferred from homology"/>
<dbReference type="InterPro" id="IPR006310">
    <property type="entry name" value="DinG"/>
</dbReference>
<keyword evidence="4" id="KW-0479">Metal-binding</keyword>
<dbReference type="InterPro" id="IPR027417">
    <property type="entry name" value="P-loop_NTPase"/>
</dbReference>
<dbReference type="Gene3D" id="3.40.50.300">
    <property type="entry name" value="P-loop containing nucleotide triphosphate hydrolases"/>
    <property type="match status" value="2"/>
</dbReference>
<evidence type="ECO:0000259" key="21">
    <source>
        <dbReference type="PROSITE" id="PS51193"/>
    </source>
</evidence>
<evidence type="ECO:0000256" key="18">
    <source>
        <dbReference type="SAM" id="Coils"/>
    </source>
</evidence>
<evidence type="ECO:0000256" key="3">
    <source>
        <dbReference type="ARBA" id="ARBA00022722"/>
    </source>
</evidence>
<feature type="region of interest" description="Disordered" evidence="19">
    <location>
        <begin position="969"/>
        <end position="989"/>
    </location>
</feature>
<dbReference type="Pfam" id="PF13307">
    <property type="entry name" value="Helicase_C_2"/>
    <property type="match status" value="1"/>
</dbReference>
<feature type="domain" description="Helicase ATP-binding" evidence="20">
    <location>
        <begin position="306"/>
        <end position="514"/>
    </location>
</feature>
<dbReference type="Gene3D" id="3.30.420.10">
    <property type="entry name" value="Ribonuclease H-like superfamily/Ribonuclease H"/>
    <property type="match status" value="1"/>
</dbReference>
<reference evidence="22 23" key="1">
    <citation type="submission" date="2023-07" db="EMBL/GenBank/DDBJ databases">
        <title>Genomic Encyclopedia of Type Strains, Phase IV (KMG-IV): sequencing the most valuable type-strain genomes for metagenomic binning, comparative biology and taxonomic classification.</title>
        <authorList>
            <person name="Goeker M."/>
        </authorList>
    </citation>
    <scope>NUCLEOTIDE SEQUENCE [LARGE SCALE GENOMIC DNA]</scope>
    <source>
        <strain evidence="22 23">DSM 4006</strain>
    </source>
</reference>
<keyword evidence="7 17" id="KW-0378">Hydrolase</keyword>
<organism evidence="22 23">
    <name type="scientific">Alicyclobacillus cycloheptanicus</name>
    <dbReference type="NCBI Taxonomy" id="1457"/>
    <lineage>
        <taxon>Bacteria</taxon>
        <taxon>Bacillati</taxon>
        <taxon>Bacillota</taxon>
        <taxon>Bacilli</taxon>
        <taxon>Bacillales</taxon>
        <taxon>Alicyclobacillaceae</taxon>
        <taxon>Alicyclobacillus</taxon>
    </lineage>
</organism>
<sequence>MELVVYDLETTGLRPEQDEIIEIGAVRWVDGAIGDTFHSFVRPTRRVPDEIYELTGLTPADLQNAPPLETVLPQFLKFISGSTLAGHNAQFDLNFLMAACDKAGYELPASRDVLDSLLLARVLLPFEQAHRLGDVAARCGVEQPGEHRGLADALTTAKVLSALMTEASALPYLTLQQLERLASLFSPITANWFGMVAERRYQTYGTALPAHCDQIQQLVFAAVPPHPGETDAETAADMDGETPGLCADTSAAREDGHSSDSELPGADGEELVVDPSTFFTADSPLGQALPSFEIRPGQRAMVDAVTTALEEGRHLIAEAGTGTGKSLAYLIPAALHAAREDARVIVSTHTIALQDQIEQRDFATLRRVMNMPLSLAVFKGRTHYLCMRKLAQENAGADFGTPRPELEAYMTLLSWVANTPAGNREELSMSGRLADVWQRVQSETETCIHKRCPFFKSCYYFRARSAAYEADIVVTNHSLVLSDLKSEHRVLPHYDKIIFDEAHHLEEEATRHLGAEVYAGQCAASVGRLVRDGGKHGVIAELLNRLSDASTAEAVQIAKLETLQDGVLTVKAAMDDAFAALAQLVPAGQSEFRITPDVTRTPAWQAYQDAVHRMTDLQTKLRQLAEDLDEAAERTADQDIAGRLYDCAGFVRDVAAKADTLCRGGDAGPDFVVWIERTGTAERPHWSLHIAPIDVAGILRSTLFETKASVVLTSATLSVNGNFDFISERLGLSAAAEEGRLQTLSVPSPFDYKTQAMLCVPTDVPELAKMGAEEAAVWLSDSIYQLAKASGGRLLALFTSHAMLRATARTLRDPLRSLNIRLFAQGVDGTRSHLLEPFRKNPNAVLLGAQSFWEGIDLPGDQLTTLVIIRLPFAPPTHPVTAARHERLEQQGKSAFWHASLPEAVVRFRQGFGRLIRTMSDRGVVVIYDKRIITAKYGQTFIRSLPGLRPLIAPEAQVIEQVRRFLTRPNKASESAHTSGKEVSNERHG</sequence>
<name>A0ABT9XE59_9BACL</name>
<feature type="short sequence motif" description="DEAH box" evidence="17">
    <location>
        <begin position="500"/>
        <end position="503"/>
    </location>
</feature>
<dbReference type="InterPro" id="IPR014013">
    <property type="entry name" value="Helic_SF1/SF2_ATP-bd_DinG/Rad3"/>
</dbReference>
<evidence type="ECO:0000256" key="5">
    <source>
        <dbReference type="ARBA" id="ARBA00022741"/>
    </source>
</evidence>
<dbReference type="EMBL" id="JAUSTP010000001">
    <property type="protein sequence ID" value="MDQ0188572.1"/>
    <property type="molecule type" value="Genomic_DNA"/>
</dbReference>
<evidence type="ECO:0000256" key="17">
    <source>
        <dbReference type="HAMAP-Rule" id="MF_02206"/>
    </source>
</evidence>
<evidence type="ECO:0000256" key="7">
    <source>
        <dbReference type="ARBA" id="ARBA00022801"/>
    </source>
</evidence>
<dbReference type="CDD" id="cd06127">
    <property type="entry name" value="DEDDh"/>
    <property type="match status" value="1"/>
</dbReference>
<dbReference type="PANTHER" id="PTHR11472:SF34">
    <property type="entry name" value="REGULATOR OF TELOMERE ELONGATION HELICASE 1"/>
    <property type="match status" value="1"/>
</dbReference>
<keyword evidence="15" id="KW-0413">Isomerase</keyword>
<dbReference type="PROSITE" id="PS51193">
    <property type="entry name" value="HELICASE_ATP_BIND_2"/>
    <property type="match status" value="1"/>
</dbReference>
<feature type="compositionally biased region" description="Basic and acidic residues" evidence="19">
    <location>
        <begin position="251"/>
        <end position="260"/>
    </location>
</feature>
<dbReference type="InterPro" id="IPR011545">
    <property type="entry name" value="DEAD/DEAH_box_helicase_dom"/>
</dbReference>
<dbReference type="PROSITE" id="PS51192">
    <property type="entry name" value="HELICASE_ATP_BIND_1"/>
    <property type="match status" value="1"/>
</dbReference>
<evidence type="ECO:0000256" key="19">
    <source>
        <dbReference type="SAM" id="MobiDB-lite"/>
    </source>
</evidence>
<keyword evidence="11" id="KW-0408">Iron</keyword>
<dbReference type="Pfam" id="PF00929">
    <property type="entry name" value="RNase_T"/>
    <property type="match status" value="1"/>
</dbReference>
<keyword evidence="12" id="KW-0411">Iron-sulfur</keyword>
<evidence type="ECO:0000256" key="2">
    <source>
        <dbReference type="ARBA" id="ARBA00022485"/>
    </source>
</evidence>
<dbReference type="SMART" id="SM00487">
    <property type="entry name" value="DEXDc"/>
    <property type="match status" value="1"/>
</dbReference>
<dbReference type="InterPro" id="IPR006555">
    <property type="entry name" value="ATP-dep_Helicase_C"/>
</dbReference>
<evidence type="ECO:0000256" key="16">
    <source>
        <dbReference type="ARBA" id="ARBA00048954"/>
    </source>
</evidence>
<keyword evidence="6" id="KW-0227">DNA damage</keyword>
<dbReference type="InterPro" id="IPR006554">
    <property type="entry name" value="Helicase-like_DEXD_c2"/>
</dbReference>
<dbReference type="GO" id="GO:0003678">
    <property type="term" value="F:DNA helicase activity"/>
    <property type="evidence" value="ECO:0007669"/>
    <property type="project" value="UniProtKB-EC"/>
</dbReference>
<dbReference type="EC" id="3.1.-.-" evidence="17"/>
<feature type="binding site" evidence="17">
    <location>
        <begin position="319"/>
        <end position="326"/>
    </location>
    <ligand>
        <name>ATP</name>
        <dbReference type="ChEBI" id="CHEBI:30616"/>
    </ligand>
</feature>
<feature type="domain" description="Helicase ATP-binding" evidence="21">
    <location>
        <begin position="284"/>
        <end position="558"/>
    </location>
</feature>
<dbReference type="InterPro" id="IPR010614">
    <property type="entry name" value="RAD3-like_helicase_DEAD"/>
</dbReference>
<evidence type="ECO:0000256" key="15">
    <source>
        <dbReference type="ARBA" id="ARBA00023235"/>
    </source>
</evidence>
<evidence type="ECO:0000256" key="12">
    <source>
        <dbReference type="ARBA" id="ARBA00023014"/>
    </source>
</evidence>
<comment type="caution">
    <text evidence="22">The sequence shown here is derived from an EMBL/GenBank/DDBJ whole genome shotgun (WGS) entry which is preliminary data.</text>
</comment>
<keyword evidence="2" id="KW-0004">4Fe-4S</keyword>
<dbReference type="Pfam" id="PF06733">
    <property type="entry name" value="DEAD_2"/>
    <property type="match status" value="1"/>
</dbReference>
<keyword evidence="18" id="KW-0175">Coiled coil</keyword>
<accession>A0ABT9XE59</accession>
<evidence type="ECO:0000256" key="8">
    <source>
        <dbReference type="ARBA" id="ARBA00022806"/>
    </source>
</evidence>
<dbReference type="InterPro" id="IPR013520">
    <property type="entry name" value="Ribonucl_H"/>
</dbReference>